<dbReference type="Pfam" id="PF02330">
    <property type="entry name" value="MAM33"/>
    <property type="match status" value="1"/>
</dbReference>
<dbReference type="EMBL" id="HE575319">
    <property type="protein sequence ID" value="CCC90958.1"/>
    <property type="molecule type" value="Genomic_DNA"/>
</dbReference>
<dbReference type="PANTHER" id="PTHR10826:SF1">
    <property type="entry name" value="COMPLEMENT COMPONENT 1 Q SUBCOMPONENT-BINDING PROTEIN, MITOCHONDRIAL"/>
    <property type="match status" value="1"/>
</dbReference>
<accession>G0UNJ8</accession>
<feature type="region of interest" description="Disordered" evidence="1">
    <location>
        <begin position="56"/>
        <end position="77"/>
    </location>
</feature>
<dbReference type="SUPFAM" id="SSF54529">
    <property type="entry name" value="Mitochondrial glycoprotein MAM33-like"/>
    <property type="match status" value="1"/>
</dbReference>
<dbReference type="InterPro" id="IPR003428">
    <property type="entry name" value="MAM33"/>
</dbReference>
<evidence type="ECO:0000313" key="2">
    <source>
        <dbReference type="EMBL" id="CCC90958.1"/>
    </source>
</evidence>
<dbReference type="InterPro" id="IPR036561">
    <property type="entry name" value="MAM33_sf"/>
</dbReference>
<dbReference type="GO" id="GO:0005759">
    <property type="term" value="C:mitochondrial matrix"/>
    <property type="evidence" value="ECO:0007669"/>
    <property type="project" value="InterPro"/>
</dbReference>
<dbReference type="AlphaFoldDB" id="G0UNJ8"/>
<reference evidence="2" key="1">
    <citation type="journal article" date="2012" name="Proc. Natl. Acad. Sci. U.S.A.">
        <title>Antigenic diversity is generated by distinct evolutionary mechanisms in African trypanosome species.</title>
        <authorList>
            <person name="Jackson A.P."/>
            <person name="Berry A."/>
            <person name="Aslett M."/>
            <person name="Allison H.C."/>
            <person name="Burton P."/>
            <person name="Vavrova-Anderson J."/>
            <person name="Brown R."/>
            <person name="Browne H."/>
            <person name="Corton N."/>
            <person name="Hauser H."/>
            <person name="Gamble J."/>
            <person name="Gilderthorp R."/>
            <person name="Marcello L."/>
            <person name="McQuillan J."/>
            <person name="Otto T.D."/>
            <person name="Quail M.A."/>
            <person name="Sanders M.J."/>
            <person name="van Tonder A."/>
            <person name="Ginger M.L."/>
            <person name="Field M.C."/>
            <person name="Barry J.D."/>
            <person name="Hertz-Fowler C."/>
            <person name="Berriman M."/>
        </authorList>
    </citation>
    <scope>NUCLEOTIDE SEQUENCE</scope>
    <source>
        <strain evidence="2">IL3000</strain>
    </source>
</reference>
<dbReference type="VEuPathDB" id="TriTrypDB:TcIL3000_6_1930"/>
<dbReference type="Gene3D" id="3.10.280.10">
    <property type="entry name" value="Mitochondrial glycoprotein"/>
    <property type="match status" value="1"/>
</dbReference>
<organism evidence="2">
    <name type="scientific">Trypanosoma congolense (strain IL3000)</name>
    <dbReference type="NCBI Taxonomy" id="1068625"/>
    <lineage>
        <taxon>Eukaryota</taxon>
        <taxon>Discoba</taxon>
        <taxon>Euglenozoa</taxon>
        <taxon>Kinetoplastea</taxon>
        <taxon>Metakinetoplastina</taxon>
        <taxon>Trypanosomatida</taxon>
        <taxon>Trypanosomatidae</taxon>
        <taxon>Trypanosoma</taxon>
        <taxon>Nannomonas</taxon>
    </lineage>
</organism>
<evidence type="ECO:0000256" key="1">
    <source>
        <dbReference type="SAM" id="MobiDB-lite"/>
    </source>
</evidence>
<protein>
    <submittedName>
        <fullName evidence="2">Putative p22 protein</fullName>
    </submittedName>
</protein>
<name>G0UNJ8_TRYCI</name>
<proteinExistence type="predicted"/>
<feature type="compositionally biased region" description="Basic and acidic residues" evidence="1">
    <location>
        <begin position="62"/>
        <end position="73"/>
    </location>
</feature>
<gene>
    <name evidence="2" type="ORF">TCIL3000_6_1930</name>
</gene>
<sequence>MRRAIVLATFGARWAAPISGLSRQPEMGALPGPMALRPVFSQMRLVSNSKLAAATLSEMEDEQQRSERPEKPEMPASWTLDRKIGETFFTMRRTYEDEEIVLQYTGECEKNGVATHTFIVFVVCKNKGLVFNMSVEEGEIVLNNVCFRQDAKLAMDSAAESQAKNDLLYGGPDVADLEDSLVEAFASYLEERGVNDDLGNFIERYSYWAEQAEYEEWLGNINKFVS</sequence>
<dbReference type="PANTHER" id="PTHR10826">
    <property type="entry name" value="COMPLEMENT COMPONENT 1"/>
    <property type="match status" value="1"/>
</dbReference>